<dbReference type="InterPro" id="IPR006665">
    <property type="entry name" value="OmpA-like"/>
</dbReference>
<dbReference type="InterPro" id="IPR036737">
    <property type="entry name" value="OmpA-like_sf"/>
</dbReference>
<keyword evidence="5" id="KW-1185">Reference proteome</keyword>
<evidence type="ECO:0000313" key="5">
    <source>
        <dbReference type="Proteomes" id="UP000199041"/>
    </source>
</evidence>
<dbReference type="Gene3D" id="3.30.1330.60">
    <property type="entry name" value="OmpA-like domain"/>
    <property type="match status" value="1"/>
</dbReference>
<evidence type="ECO:0000313" key="4">
    <source>
        <dbReference type="EMBL" id="SDZ91213.1"/>
    </source>
</evidence>
<evidence type="ECO:0000256" key="2">
    <source>
        <dbReference type="SAM" id="Coils"/>
    </source>
</evidence>
<dbReference type="RefSeq" id="WP_091394388.1">
    <property type="nucleotide sequence ID" value="NZ_FNQY01000004.1"/>
</dbReference>
<name>A0A1H3WVR2_9BACT</name>
<dbReference type="PANTHER" id="PTHR30329:SF21">
    <property type="entry name" value="LIPOPROTEIN YIAD-RELATED"/>
    <property type="match status" value="1"/>
</dbReference>
<gene>
    <name evidence="4" type="ORF">SAMN05192529_10434</name>
</gene>
<feature type="domain" description="OmpA-like" evidence="3">
    <location>
        <begin position="138"/>
        <end position="259"/>
    </location>
</feature>
<dbReference type="STRING" id="551991.SAMN05192529_10434"/>
<dbReference type="CDD" id="cd07185">
    <property type="entry name" value="OmpA_C-like"/>
    <property type="match status" value="1"/>
</dbReference>
<dbReference type="AlphaFoldDB" id="A0A1H3WVR2"/>
<keyword evidence="1" id="KW-0472">Membrane</keyword>
<dbReference type="InterPro" id="IPR050330">
    <property type="entry name" value="Bact_OuterMem_StrucFunc"/>
</dbReference>
<protein>
    <submittedName>
        <fullName evidence="4">Chemotaxis protein MotB</fullName>
    </submittedName>
</protein>
<dbReference type="Pfam" id="PF00691">
    <property type="entry name" value="OmpA"/>
    <property type="match status" value="1"/>
</dbReference>
<keyword evidence="2" id="KW-0175">Coiled coil</keyword>
<feature type="coiled-coil region" evidence="2">
    <location>
        <begin position="50"/>
        <end position="119"/>
    </location>
</feature>
<evidence type="ECO:0000259" key="3">
    <source>
        <dbReference type="PROSITE" id="PS51123"/>
    </source>
</evidence>
<dbReference type="Proteomes" id="UP000199041">
    <property type="component" value="Unassembled WGS sequence"/>
</dbReference>
<dbReference type="PROSITE" id="PS51257">
    <property type="entry name" value="PROKAR_LIPOPROTEIN"/>
    <property type="match status" value="1"/>
</dbReference>
<dbReference type="OrthoDB" id="9815217at2"/>
<dbReference type="PROSITE" id="PS51123">
    <property type="entry name" value="OMPA_2"/>
    <property type="match status" value="1"/>
</dbReference>
<reference evidence="4 5" key="1">
    <citation type="submission" date="2016-10" db="EMBL/GenBank/DDBJ databases">
        <authorList>
            <person name="de Groot N.N."/>
        </authorList>
    </citation>
    <scope>NUCLEOTIDE SEQUENCE [LARGE SCALE GENOMIC DNA]</scope>
    <source>
        <strain evidence="4 5">Vu-144</strain>
    </source>
</reference>
<accession>A0A1H3WVR2</accession>
<dbReference type="SUPFAM" id="SSF161270">
    <property type="entry name" value="PspA lactotransferrin-binding region"/>
    <property type="match status" value="1"/>
</dbReference>
<proteinExistence type="predicted"/>
<dbReference type="GO" id="GO:0016020">
    <property type="term" value="C:membrane"/>
    <property type="evidence" value="ECO:0007669"/>
    <property type="project" value="UniProtKB-UniRule"/>
</dbReference>
<organism evidence="4 5">
    <name type="scientific">Arachidicoccus rhizosphaerae</name>
    <dbReference type="NCBI Taxonomy" id="551991"/>
    <lineage>
        <taxon>Bacteria</taxon>
        <taxon>Pseudomonadati</taxon>
        <taxon>Bacteroidota</taxon>
        <taxon>Chitinophagia</taxon>
        <taxon>Chitinophagales</taxon>
        <taxon>Chitinophagaceae</taxon>
        <taxon>Arachidicoccus</taxon>
    </lineage>
</organism>
<dbReference type="PANTHER" id="PTHR30329">
    <property type="entry name" value="STATOR ELEMENT OF FLAGELLAR MOTOR COMPLEX"/>
    <property type="match status" value="1"/>
</dbReference>
<dbReference type="EMBL" id="FNQY01000004">
    <property type="protein sequence ID" value="SDZ91213.1"/>
    <property type="molecule type" value="Genomic_DNA"/>
</dbReference>
<sequence>MKSNTLKLCGLALVCFVFIFSSCVPKRDLVASQLRTRQLQSDSARMASNISDLQDRITGLKNDIANLNDQVASLSHNNNTKENQLAQSKQALLSQQQKLKQLQDLLAAQKAKSDELRKKMADALSGFSSSELTVTQKNGKVYVSMQESLLFPSGSAVVSQKGVDALAKLAAVLNTNPDIQIDIEGHTDSIPIRGRFQDNWELSTARANSIVRILVDRYRVSPLNLVASGHSQYDPVASNSTPEGRAQNRRTEIILSPKLDELYNLINQ</sequence>
<evidence type="ECO:0000256" key="1">
    <source>
        <dbReference type="PROSITE-ProRule" id="PRU00473"/>
    </source>
</evidence>
<dbReference type="SUPFAM" id="SSF103088">
    <property type="entry name" value="OmpA-like"/>
    <property type="match status" value="1"/>
</dbReference>